<dbReference type="PANTHER" id="PTHR46196:SF3">
    <property type="entry name" value="TRANSCRIPTION FACTOR LHW-LIKE ISOFORM X1"/>
    <property type="match status" value="1"/>
</dbReference>
<keyword evidence="1" id="KW-0805">Transcription regulation</keyword>
<dbReference type="InterPro" id="IPR043561">
    <property type="entry name" value="LHW-like"/>
</dbReference>
<dbReference type="Pfam" id="PF23176">
    <property type="entry name" value="bHLH_LHW"/>
    <property type="match status" value="1"/>
</dbReference>
<keyword evidence="2" id="KW-0804">Transcription</keyword>
<reference evidence="4" key="1">
    <citation type="journal article" date="2023" name="Plant J.">
        <title>The genome of the king protea, Protea cynaroides.</title>
        <authorList>
            <person name="Chang J."/>
            <person name="Duong T.A."/>
            <person name="Schoeman C."/>
            <person name="Ma X."/>
            <person name="Roodt D."/>
            <person name="Barker N."/>
            <person name="Li Z."/>
            <person name="Van de Peer Y."/>
            <person name="Mizrachi E."/>
        </authorList>
    </citation>
    <scope>NUCLEOTIDE SEQUENCE</scope>
    <source>
        <tissue evidence="4">Young leaves</tissue>
    </source>
</reference>
<dbReference type="Proteomes" id="UP001141806">
    <property type="component" value="Unassembled WGS sequence"/>
</dbReference>
<accession>A0A9Q0KYQ2</accession>
<protein>
    <recommendedName>
        <fullName evidence="3">BHLH domain-containing protein</fullName>
    </recommendedName>
</protein>
<dbReference type="GO" id="GO:0003700">
    <property type="term" value="F:DNA-binding transcription factor activity"/>
    <property type="evidence" value="ECO:0007669"/>
    <property type="project" value="InterPro"/>
</dbReference>
<dbReference type="EMBL" id="JAMYWD010000002">
    <property type="protein sequence ID" value="KAJ4979121.1"/>
    <property type="molecule type" value="Genomic_DNA"/>
</dbReference>
<evidence type="ECO:0000313" key="4">
    <source>
        <dbReference type="EMBL" id="KAJ4979121.1"/>
    </source>
</evidence>
<evidence type="ECO:0000256" key="2">
    <source>
        <dbReference type="ARBA" id="ARBA00023163"/>
    </source>
</evidence>
<evidence type="ECO:0000259" key="3">
    <source>
        <dbReference type="PROSITE" id="PS50888"/>
    </source>
</evidence>
<evidence type="ECO:0000313" key="5">
    <source>
        <dbReference type="Proteomes" id="UP001141806"/>
    </source>
</evidence>
<evidence type="ECO:0000256" key="1">
    <source>
        <dbReference type="ARBA" id="ARBA00023015"/>
    </source>
</evidence>
<feature type="domain" description="BHLH" evidence="3">
    <location>
        <begin position="482"/>
        <end position="531"/>
    </location>
</feature>
<dbReference type="InterPro" id="IPR025610">
    <property type="entry name" value="MYC/MYB_N"/>
</dbReference>
<dbReference type="Pfam" id="PF14215">
    <property type="entry name" value="bHLH-MYC_N"/>
    <property type="match status" value="1"/>
</dbReference>
<name>A0A9Q0KYQ2_9MAGN</name>
<comment type="caution">
    <text evidence="4">The sequence shown here is derived from an EMBL/GenBank/DDBJ whole genome shotgun (WGS) entry which is preliminary data.</text>
</comment>
<gene>
    <name evidence="4" type="ORF">NE237_009901</name>
</gene>
<sequence length="666" mass="72705">MGPSTLRQLLRSLCHNSPWKYAVFWKLEHCSGMILTWEDGYCDCSRPGGPAQSLLQSVCLNEMNGNLPFGNETSSDNGTSVVYPIQLAVQNMSCLLYSMGEGVVGKVASTAKYCWVFADTVCAGVNSELIPGYPHEWLVQFAAGIKTILLVPVVPHGVLQLGSLEMVHEDPALVTNIKDMFNTFQYVVPGELHEDLQPIPGSVEEAGFGVLSVGPAELSFPHNHSMTSNHLELRGDVFDLSYLEKGLQASSECNYSDIEIFFQQTDVNFDLIRGFTGRPCGEGIINQMNHGNASGFLGFTVDSELHKELEPSNGGCDRFMCNPTISEEVVCGSLDLICHGDLNVGAELSTRKSIGWCTKGGDAGHLLEAVVANVQGDSDNAASGIPNLVRSPSSSSGQFGASCQTPSQSEGSILVESDPLSLINMTSTNVTFAGKAINKTGVSSFGSMMSTLIDEEQPKKVHAYMQSGVKGAKLSRVSRTKADINQGPRARPRDRQMIQDRVKELRELVPNGAKCSIDALLDQTIKHLMFLRSVTDQAEKLRLCPLQKAGRMNWKSDGVQGHQNGMSWAFEMGSKLGVPPIIVEDLDHPGHLLIEMLCQEHGVFLEIAQIIGHLELTILKGVMETRADEIWAHFIVEASRGFQRMEVFWPLMLLLQRNSKSISSTI</sequence>
<keyword evidence="5" id="KW-1185">Reference proteome</keyword>
<organism evidence="4 5">
    <name type="scientific">Protea cynaroides</name>
    <dbReference type="NCBI Taxonomy" id="273540"/>
    <lineage>
        <taxon>Eukaryota</taxon>
        <taxon>Viridiplantae</taxon>
        <taxon>Streptophyta</taxon>
        <taxon>Embryophyta</taxon>
        <taxon>Tracheophyta</taxon>
        <taxon>Spermatophyta</taxon>
        <taxon>Magnoliopsida</taxon>
        <taxon>Proteales</taxon>
        <taxon>Proteaceae</taxon>
        <taxon>Protea</taxon>
    </lineage>
</organism>
<dbReference type="PROSITE" id="PS50888">
    <property type="entry name" value="BHLH"/>
    <property type="match status" value="1"/>
</dbReference>
<dbReference type="AlphaFoldDB" id="A0A9Q0KYQ2"/>
<dbReference type="OrthoDB" id="778365at2759"/>
<proteinExistence type="predicted"/>
<dbReference type="PANTHER" id="PTHR46196">
    <property type="entry name" value="TRANSCRIPTION FACTOR BHLH155-LIKE ISOFORM X1-RELATED"/>
    <property type="match status" value="1"/>
</dbReference>
<dbReference type="InterPro" id="IPR011598">
    <property type="entry name" value="bHLH_dom"/>
</dbReference>
<dbReference type="GO" id="GO:0046983">
    <property type="term" value="F:protein dimerization activity"/>
    <property type="evidence" value="ECO:0007669"/>
    <property type="project" value="InterPro"/>
</dbReference>